<dbReference type="AlphaFoldDB" id="A0A017S3G0"/>
<keyword evidence="2" id="KW-1185">Reference proteome</keyword>
<dbReference type="Proteomes" id="UP000019804">
    <property type="component" value="Unassembled WGS sequence"/>
</dbReference>
<dbReference type="HOGENOM" id="CLU_1635033_0_0_1"/>
<dbReference type="EMBL" id="KK088444">
    <property type="protein sequence ID" value="EYE91528.1"/>
    <property type="molecule type" value="Genomic_DNA"/>
</dbReference>
<proteinExistence type="predicted"/>
<evidence type="ECO:0000313" key="2">
    <source>
        <dbReference type="Proteomes" id="UP000019804"/>
    </source>
</evidence>
<protein>
    <submittedName>
        <fullName evidence="1">Uncharacterized protein</fullName>
    </submittedName>
</protein>
<name>A0A017S3G0_ASPRC</name>
<accession>A0A017S3G0</accession>
<dbReference type="RefSeq" id="XP_040635218.1">
    <property type="nucleotide sequence ID" value="XM_040782945.1"/>
</dbReference>
<organism evidence="1 2">
    <name type="scientific">Aspergillus ruber (strain CBS 135680)</name>
    <dbReference type="NCBI Taxonomy" id="1388766"/>
    <lineage>
        <taxon>Eukaryota</taxon>
        <taxon>Fungi</taxon>
        <taxon>Dikarya</taxon>
        <taxon>Ascomycota</taxon>
        <taxon>Pezizomycotina</taxon>
        <taxon>Eurotiomycetes</taxon>
        <taxon>Eurotiomycetidae</taxon>
        <taxon>Eurotiales</taxon>
        <taxon>Aspergillaceae</taxon>
        <taxon>Aspergillus</taxon>
        <taxon>Aspergillus subgen. Aspergillus</taxon>
    </lineage>
</organism>
<sequence>MDLNRYHSTFNGTPHHWSPDATSTRAVVDNLKGRITNQTGVWRRGIIRSDTEYSRDGRWLRDRGGVILEKGVRRESMKAVRSIPCVRWRWEREARERRKGSGSTVTALVSFSRAVTLTQASVAISRIPNVELGRYAVSSTNGEPARRRETERVKRFDLGESI</sequence>
<gene>
    <name evidence="1" type="ORF">EURHEDRAFT_416410</name>
</gene>
<reference evidence="2" key="1">
    <citation type="journal article" date="2014" name="Nat. Commun.">
        <title>Genomic adaptations of the halophilic Dead Sea filamentous fungus Eurotium rubrum.</title>
        <authorList>
            <person name="Kis-Papo T."/>
            <person name="Weig A.R."/>
            <person name="Riley R."/>
            <person name="Persoh D."/>
            <person name="Salamov A."/>
            <person name="Sun H."/>
            <person name="Lipzen A."/>
            <person name="Wasser S.P."/>
            <person name="Rambold G."/>
            <person name="Grigoriev I.V."/>
            <person name="Nevo E."/>
        </authorList>
    </citation>
    <scope>NUCLEOTIDE SEQUENCE [LARGE SCALE GENOMIC DNA]</scope>
    <source>
        <strain evidence="2">CBS 135680</strain>
    </source>
</reference>
<evidence type="ECO:0000313" key="1">
    <source>
        <dbReference type="EMBL" id="EYE91528.1"/>
    </source>
</evidence>
<dbReference type="GeneID" id="63698069"/>